<dbReference type="SUPFAM" id="SSF55781">
    <property type="entry name" value="GAF domain-like"/>
    <property type="match status" value="1"/>
</dbReference>
<reference evidence="6 7" key="1">
    <citation type="submission" date="2018-11" db="EMBL/GenBank/DDBJ databases">
        <title>Genomic Encyclopedia of Type Strains, Phase IV (KMG-IV): sequencing the most valuable type-strain genomes for metagenomic binning, comparative biology and taxonomic classification.</title>
        <authorList>
            <person name="Goeker M."/>
        </authorList>
    </citation>
    <scope>NUCLEOTIDE SEQUENCE [LARGE SCALE GENOMIC DNA]</scope>
    <source>
        <strain evidence="6 7">DSM 104731</strain>
    </source>
</reference>
<evidence type="ECO:0000256" key="3">
    <source>
        <dbReference type="ARBA" id="ARBA00023163"/>
    </source>
</evidence>
<dbReference type="PROSITE" id="PS51077">
    <property type="entry name" value="HTH_ICLR"/>
    <property type="match status" value="1"/>
</dbReference>
<organism evidence="6 7">
    <name type="scientific">Pacificibacter maritimus</name>
    <dbReference type="NCBI Taxonomy" id="762213"/>
    <lineage>
        <taxon>Bacteria</taxon>
        <taxon>Pseudomonadati</taxon>
        <taxon>Pseudomonadota</taxon>
        <taxon>Alphaproteobacteria</taxon>
        <taxon>Rhodobacterales</taxon>
        <taxon>Roseobacteraceae</taxon>
        <taxon>Pacificibacter</taxon>
    </lineage>
</organism>
<evidence type="ECO:0000259" key="5">
    <source>
        <dbReference type="PROSITE" id="PS51078"/>
    </source>
</evidence>
<dbReference type="PROSITE" id="PS51078">
    <property type="entry name" value="ICLR_ED"/>
    <property type="match status" value="1"/>
</dbReference>
<dbReference type="PANTHER" id="PTHR30136">
    <property type="entry name" value="HELIX-TURN-HELIX TRANSCRIPTIONAL REGULATOR, ICLR FAMILY"/>
    <property type="match status" value="1"/>
</dbReference>
<dbReference type="InterPro" id="IPR005471">
    <property type="entry name" value="Tscrpt_reg_IclR_N"/>
</dbReference>
<evidence type="ECO:0000313" key="6">
    <source>
        <dbReference type="EMBL" id="RPE62919.1"/>
    </source>
</evidence>
<dbReference type="InterPro" id="IPR050707">
    <property type="entry name" value="HTH_MetabolicPath_Reg"/>
</dbReference>
<accession>A0A3N4U7J2</accession>
<dbReference type="SMART" id="SM00346">
    <property type="entry name" value="HTH_ICLR"/>
    <property type="match status" value="1"/>
</dbReference>
<keyword evidence="2" id="KW-0238">DNA-binding</keyword>
<keyword evidence="7" id="KW-1185">Reference proteome</keyword>
<dbReference type="Pfam" id="PF01614">
    <property type="entry name" value="IclR_C"/>
    <property type="match status" value="1"/>
</dbReference>
<dbReference type="Pfam" id="PF09339">
    <property type="entry name" value="HTH_IclR"/>
    <property type="match status" value="1"/>
</dbReference>
<dbReference type="GO" id="GO:0003677">
    <property type="term" value="F:DNA binding"/>
    <property type="evidence" value="ECO:0007669"/>
    <property type="project" value="UniProtKB-KW"/>
</dbReference>
<comment type="caution">
    <text evidence="6">The sequence shown here is derived from an EMBL/GenBank/DDBJ whole genome shotgun (WGS) entry which is preliminary data.</text>
</comment>
<dbReference type="Proteomes" id="UP000269689">
    <property type="component" value="Unassembled WGS sequence"/>
</dbReference>
<dbReference type="InterPro" id="IPR029016">
    <property type="entry name" value="GAF-like_dom_sf"/>
</dbReference>
<dbReference type="NCBIfam" id="TIGR02431">
    <property type="entry name" value="pcaR_pcaU"/>
    <property type="match status" value="1"/>
</dbReference>
<feature type="domain" description="IclR-ED" evidence="5">
    <location>
        <begin position="80"/>
        <end position="263"/>
    </location>
</feature>
<gene>
    <name evidence="6" type="ORF">EDD53_2958</name>
</gene>
<dbReference type="PANTHER" id="PTHR30136:SF34">
    <property type="entry name" value="TRANSCRIPTIONAL REGULATOR"/>
    <property type="match status" value="1"/>
</dbReference>
<sequence>MFVHIALKGVFMTNATDIIGSFAKGLRVLECFGADRPRLAIAEVAALTGFDRATARRCLLTLHHEGYAAYDGKYFTLTPRVLRLGMGTLAALPLPQIVQPWLDQLSDQIGQSCSVSILDDTDIVYLARAAQRRVMSIGLMPGSRLPAHCTSMGRILLAALPPAEARALIDRMDLTPRTVHSLNDPDDIMTELGRVRDQGYAVIDEEIELGLKSIAVPVYDARGRMVAALNTGMAALHATPDTIGDTYLPALLKMQDGLRRVLP</sequence>
<evidence type="ECO:0000256" key="2">
    <source>
        <dbReference type="ARBA" id="ARBA00023125"/>
    </source>
</evidence>
<dbReference type="EMBL" id="RKQK01000006">
    <property type="protein sequence ID" value="RPE62919.1"/>
    <property type="molecule type" value="Genomic_DNA"/>
</dbReference>
<dbReference type="Gene3D" id="1.10.10.10">
    <property type="entry name" value="Winged helix-like DNA-binding domain superfamily/Winged helix DNA-binding domain"/>
    <property type="match status" value="1"/>
</dbReference>
<feature type="domain" description="HTH iclR-type" evidence="4">
    <location>
        <begin position="19"/>
        <end position="79"/>
    </location>
</feature>
<dbReference type="SUPFAM" id="SSF46785">
    <property type="entry name" value="Winged helix' DNA-binding domain"/>
    <property type="match status" value="1"/>
</dbReference>
<evidence type="ECO:0000313" key="7">
    <source>
        <dbReference type="Proteomes" id="UP000269689"/>
    </source>
</evidence>
<evidence type="ECO:0000256" key="1">
    <source>
        <dbReference type="ARBA" id="ARBA00023015"/>
    </source>
</evidence>
<keyword evidence="3" id="KW-0804">Transcription</keyword>
<dbReference type="InterPro" id="IPR014757">
    <property type="entry name" value="Tscrpt_reg_IclR_C"/>
</dbReference>
<dbReference type="InterPro" id="IPR012794">
    <property type="entry name" value="PcaR_PcaU"/>
</dbReference>
<evidence type="ECO:0000259" key="4">
    <source>
        <dbReference type="PROSITE" id="PS51077"/>
    </source>
</evidence>
<dbReference type="GO" id="GO:0003700">
    <property type="term" value="F:DNA-binding transcription factor activity"/>
    <property type="evidence" value="ECO:0007669"/>
    <property type="project" value="TreeGrafter"/>
</dbReference>
<dbReference type="GO" id="GO:0045893">
    <property type="term" value="P:positive regulation of DNA-templated transcription"/>
    <property type="evidence" value="ECO:0007669"/>
    <property type="project" value="InterPro"/>
</dbReference>
<proteinExistence type="predicted"/>
<protein>
    <submittedName>
        <fullName evidence="6">IclR family transcriptional regulator</fullName>
    </submittedName>
</protein>
<dbReference type="GO" id="GO:0045892">
    <property type="term" value="P:negative regulation of DNA-templated transcription"/>
    <property type="evidence" value="ECO:0007669"/>
    <property type="project" value="TreeGrafter"/>
</dbReference>
<dbReference type="Gene3D" id="3.30.450.40">
    <property type="match status" value="1"/>
</dbReference>
<dbReference type="GO" id="GO:0046278">
    <property type="term" value="P:3,4-dihydroxybenzoate metabolic process"/>
    <property type="evidence" value="ECO:0007669"/>
    <property type="project" value="InterPro"/>
</dbReference>
<dbReference type="InterPro" id="IPR036388">
    <property type="entry name" value="WH-like_DNA-bd_sf"/>
</dbReference>
<name>A0A3N4U7J2_9RHOB</name>
<dbReference type="InterPro" id="IPR036390">
    <property type="entry name" value="WH_DNA-bd_sf"/>
</dbReference>
<dbReference type="AlphaFoldDB" id="A0A3N4U7J2"/>
<keyword evidence="1" id="KW-0805">Transcription regulation</keyword>